<dbReference type="PANTHER" id="PTHR13932:SF5">
    <property type="entry name" value="RADICAL S-ADENOSYL METHIONINE DOMAIN-CONTAINING PROTEIN 1, MITOCHONDRIAL"/>
    <property type="match status" value="1"/>
</dbReference>
<evidence type="ECO:0000256" key="4">
    <source>
        <dbReference type="ARBA" id="ARBA00022617"/>
    </source>
</evidence>
<dbReference type="InterPro" id="IPR007197">
    <property type="entry name" value="rSAM"/>
</dbReference>
<dbReference type="Gene3D" id="3.20.20.70">
    <property type="entry name" value="Aldolase class I"/>
    <property type="match status" value="1"/>
</dbReference>
<evidence type="ECO:0000256" key="9">
    <source>
        <dbReference type="ARBA" id="ARBA00023186"/>
    </source>
</evidence>
<keyword evidence="4 10" id="KW-0349">Heme</keyword>
<evidence type="ECO:0000256" key="6">
    <source>
        <dbReference type="ARBA" id="ARBA00022723"/>
    </source>
</evidence>
<keyword evidence="7 10" id="KW-0408">Iron</keyword>
<feature type="domain" description="Radical SAM core" evidence="11">
    <location>
        <begin position="3"/>
        <end position="239"/>
    </location>
</feature>
<dbReference type="NCBIfam" id="TIGR00539">
    <property type="entry name" value="hemN_rel"/>
    <property type="match status" value="1"/>
</dbReference>
<dbReference type="PANTHER" id="PTHR13932">
    <property type="entry name" value="COPROPORPHYRINIGEN III OXIDASE"/>
    <property type="match status" value="1"/>
</dbReference>
<evidence type="ECO:0000259" key="11">
    <source>
        <dbReference type="PROSITE" id="PS51918"/>
    </source>
</evidence>
<evidence type="ECO:0000256" key="7">
    <source>
        <dbReference type="ARBA" id="ARBA00023004"/>
    </source>
</evidence>
<dbReference type="RefSeq" id="WP_274352547.1">
    <property type="nucleotide sequence ID" value="NZ_JAQZSM010000010.1"/>
</dbReference>
<dbReference type="PROSITE" id="PS51918">
    <property type="entry name" value="RADICAL_SAM"/>
    <property type="match status" value="1"/>
</dbReference>
<comment type="subcellular location">
    <subcellularLocation>
        <location evidence="10">Cytoplasm</location>
    </subcellularLocation>
</comment>
<comment type="function">
    <text evidence="10">Probably acts as a heme chaperone, transferring heme to an unknown acceptor. Binds one molecule of heme per monomer, possibly covalently. Binds 1 [4Fe-4S] cluster. The cluster is coordinated with 3 cysteines and an exchangeable S-adenosyl-L-methionine.</text>
</comment>
<keyword evidence="6 10" id="KW-0479">Metal-binding</keyword>
<comment type="cofactor">
    <cofactor evidence="1">
        <name>[4Fe-4S] cluster</name>
        <dbReference type="ChEBI" id="CHEBI:49883"/>
    </cofactor>
</comment>
<gene>
    <name evidence="12" type="primary">hemW</name>
    <name evidence="12" type="ORF">PUT78_12235</name>
</gene>
<keyword evidence="13" id="KW-1185">Reference proteome</keyword>
<comment type="similarity">
    <text evidence="2">Belongs to the anaerobic coproporphyrinogen-III oxidase family. HemW subfamily.</text>
</comment>
<keyword evidence="8 10" id="KW-0411">Iron-sulfur</keyword>
<dbReference type="InterPro" id="IPR006638">
    <property type="entry name" value="Elp3/MiaA/NifB-like_rSAM"/>
</dbReference>
<sequence>MQDWQNGGFGLYIHWPFCQSKCPYCDFNSHVAAHIDQRAWAAAYLSEIDRIALDTGDRLLNTVFFGGGTPSLMDPETVAALLDRIRARWTTANDFEVTLEANPSSVEAGRFRAYADAGVNRVSMGIQALNDTDLRRLGRLHSVAEGRAAFDIARAAFDRVSFDLIYARQFQTLPQWQAELQEALSMAVDHLSLYQLTIESGTAFGARHAKGGLQGLPDDDISADMYMITQEICDAHDMPAYEISNHARDGAQSRHNLIYWRYGDYAGIGPGAHGRLTTGNARIATQTPLHPQTWLDQVTTKGHGESPRRTIPRDEQALEYLMMSLRLSEGADIQRYQTLAGHSLPAERIDSLVSDGFMTRNADRIAATATGRPILNALLRELLIQ</sequence>
<dbReference type="SFLD" id="SFLDF00288">
    <property type="entry name" value="HemN-like__clustered_with_nucl"/>
    <property type="match status" value="1"/>
</dbReference>
<dbReference type="InterPro" id="IPR013785">
    <property type="entry name" value="Aldolase_TIM"/>
</dbReference>
<organism evidence="12 13">
    <name type="scientific">Roseinatronobacter alkalisoli</name>
    <dbReference type="NCBI Taxonomy" id="3028235"/>
    <lineage>
        <taxon>Bacteria</taxon>
        <taxon>Pseudomonadati</taxon>
        <taxon>Pseudomonadota</taxon>
        <taxon>Alphaproteobacteria</taxon>
        <taxon>Rhodobacterales</taxon>
        <taxon>Paracoccaceae</taxon>
        <taxon>Roseinatronobacter</taxon>
    </lineage>
</organism>
<evidence type="ECO:0000313" key="13">
    <source>
        <dbReference type="Proteomes" id="UP001431784"/>
    </source>
</evidence>
<keyword evidence="10" id="KW-0963">Cytoplasm</keyword>
<reference evidence="12" key="1">
    <citation type="submission" date="2023-02" db="EMBL/GenBank/DDBJ databases">
        <title>Description of Roseinatronobacter alkalisoli sp. nov., an alkaliphilic bacerium isolated from soda soil.</title>
        <authorList>
            <person name="Wei W."/>
        </authorList>
    </citation>
    <scope>NUCLEOTIDE SEQUENCE</scope>
    <source>
        <strain evidence="12">HJB301</strain>
    </source>
</reference>
<dbReference type="Pfam" id="PF04055">
    <property type="entry name" value="Radical_SAM"/>
    <property type="match status" value="1"/>
</dbReference>
<comment type="caution">
    <text evidence="12">The sequence shown here is derived from an EMBL/GenBank/DDBJ whole genome shotgun (WGS) entry which is preliminary data.</text>
</comment>
<dbReference type="InterPro" id="IPR034505">
    <property type="entry name" value="Coproporphyrinogen-III_oxidase"/>
</dbReference>
<dbReference type="InterPro" id="IPR004559">
    <property type="entry name" value="HemW-like"/>
</dbReference>
<evidence type="ECO:0000256" key="10">
    <source>
        <dbReference type="RuleBase" id="RU364116"/>
    </source>
</evidence>
<dbReference type="SMART" id="SM00729">
    <property type="entry name" value="Elp3"/>
    <property type="match status" value="1"/>
</dbReference>
<evidence type="ECO:0000256" key="2">
    <source>
        <dbReference type="ARBA" id="ARBA00006100"/>
    </source>
</evidence>
<dbReference type="SFLD" id="SFLDS00029">
    <property type="entry name" value="Radical_SAM"/>
    <property type="match status" value="1"/>
</dbReference>
<dbReference type="CDD" id="cd01335">
    <property type="entry name" value="Radical_SAM"/>
    <property type="match status" value="1"/>
</dbReference>
<dbReference type="SFLD" id="SFLDF00562">
    <property type="entry name" value="HemN-like__clustered_with_heat"/>
    <property type="match status" value="1"/>
</dbReference>
<evidence type="ECO:0000256" key="1">
    <source>
        <dbReference type="ARBA" id="ARBA00001966"/>
    </source>
</evidence>
<evidence type="ECO:0000313" key="12">
    <source>
        <dbReference type="EMBL" id="MDD7971872.1"/>
    </source>
</evidence>
<dbReference type="InterPro" id="IPR058240">
    <property type="entry name" value="rSAM_sf"/>
</dbReference>
<dbReference type="Pfam" id="PF06969">
    <property type="entry name" value="HemN_C"/>
    <property type="match status" value="1"/>
</dbReference>
<evidence type="ECO:0000256" key="5">
    <source>
        <dbReference type="ARBA" id="ARBA00022691"/>
    </source>
</evidence>
<dbReference type="EMBL" id="JAQZSM010000010">
    <property type="protein sequence ID" value="MDD7971872.1"/>
    <property type="molecule type" value="Genomic_DNA"/>
</dbReference>
<keyword evidence="9 10" id="KW-0143">Chaperone</keyword>
<proteinExistence type="inferred from homology"/>
<dbReference type="SFLD" id="SFLDG01065">
    <property type="entry name" value="anaerobic_coproporphyrinogen-I"/>
    <property type="match status" value="1"/>
</dbReference>
<accession>A0ABT5T9S5</accession>
<dbReference type="InterPro" id="IPR010723">
    <property type="entry name" value="HemN_C"/>
</dbReference>
<dbReference type="Proteomes" id="UP001431784">
    <property type="component" value="Unassembled WGS sequence"/>
</dbReference>
<evidence type="ECO:0000256" key="3">
    <source>
        <dbReference type="ARBA" id="ARBA00017228"/>
    </source>
</evidence>
<evidence type="ECO:0000256" key="8">
    <source>
        <dbReference type="ARBA" id="ARBA00023014"/>
    </source>
</evidence>
<keyword evidence="5 10" id="KW-0949">S-adenosyl-L-methionine</keyword>
<name>A0ABT5T9S5_9RHOB</name>
<dbReference type="SUPFAM" id="SSF102114">
    <property type="entry name" value="Radical SAM enzymes"/>
    <property type="match status" value="1"/>
</dbReference>
<protein>
    <recommendedName>
        <fullName evidence="3 10">Heme chaperone HemW</fullName>
    </recommendedName>
</protein>
<keyword evidence="10" id="KW-0004">4Fe-4S</keyword>